<dbReference type="Gene3D" id="3.90.1140.10">
    <property type="entry name" value="Cyclic phosphodiesterase"/>
    <property type="match status" value="1"/>
</dbReference>
<dbReference type="GO" id="GO:0008664">
    <property type="term" value="F:RNA 2',3'-cyclic 3'-phosphodiesterase activity"/>
    <property type="evidence" value="ECO:0007669"/>
    <property type="project" value="InterPro"/>
</dbReference>
<dbReference type="InterPro" id="IPR009097">
    <property type="entry name" value="Cyclic_Pdiesterase"/>
</dbReference>
<organism evidence="2 3">
    <name type="scientific">Candidatus Kutchimonas denitrificans</name>
    <dbReference type="NCBI Taxonomy" id="3056748"/>
    <lineage>
        <taxon>Bacteria</taxon>
        <taxon>Pseudomonadati</taxon>
        <taxon>Gemmatimonadota</taxon>
        <taxon>Gemmatimonadia</taxon>
        <taxon>Candidatus Palauibacterales</taxon>
        <taxon>Candidatus Palauibacteraceae</taxon>
        <taxon>Candidatus Kutchimonas</taxon>
    </lineage>
</organism>
<keyword evidence="1" id="KW-0378">Hydrolase</keyword>
<dbReference type="PANTHER" id="PTHR35561">
    <property type="entry name" value="RNA 2',3'-CYCLIC PHOSPHODIESTERASE"/>
    <property type="match status" value="1"/>
</dbReference>
<gene>
    <name evidence="2" type="primary">thpR</name>
    <name evidence="2" type="ORF">GWO12_14230</name>
</gene>
<evidence type="ECO:0000256" key="1">
    <source>
        <dbReference type="ARBA" id="ARBA00022801"/>
    </source>
</evidence>
<dbReference type="InterPro" id="IPR004175">
    <property type="entry name" value="RNA_CPDase"/>
</dbReference>
<dbReference type="PANTHER" id="PTHR35561:SF1">
    <property type="entry name" value="RNA 2',3'-CYCLIC PHOSPHODIESTERASE"/>
    <property type="match status" value="1"/>
</dbReference>
<name>A0AAE4Z9H6_9BACT</name>
<dbReference type="EMBL" id="JAACAK010000114">
    <property type="protein sequence ID" value="NIR76250.1"/>
    <property type="molecule type" value="Genomic_DNA"/>
</dbReference>
<evidence type="ECO:0000313" key="2">
    <source>
        <dbReference type="EMBL" id="NIR76250.1"/>
    </source>
</evidence>
<dbReference type="GO" id="GO:0004113">
    <property type="term" value="F:2',3'-cyclic-nucleotide 3'-phosphodiesterase activity"/>
    <property type="evidence" value="ECO:0007669"/>
    <property type="project" value="InterPro"/>
</dbReference>
<dbReference type="AlphaFoldDB" id="A0AAE4Z9H6"/>
<proteinExistence type="predicted"/>
<comment type="caution">
    <text evidence="2">The sequence shown here is derived from an EMBL/GenBank/DDBJ whole genome shotgun (WGS) entry which is preliminary data.</text>
</comment>
<protein>
    <submittedName>
        <fullName evidence="2">RNA 2',3'-cyclic phosphodiesterase</fullName>
    </submittedName>
</protein>
<dbReference type="Proteomes" id="UP000702544">
    <property type="component" value="Unassembled WGS sequence"/>
</dbReference>
<accession>A0AAE4Z9H6</accession>
<dbReference type="SUPFAM" id="SSF55144">
    <property type="entry name" value="LigT-like"/>
    <property type="match status" value="1"/>
</dbReference>
<evidence type="ECO:0000313" key="3">
    <source>
        <dbReference type="Proteomes" id="UP000702544"/>
    </source>
</evidence>
<feature type="non-terminal residue" evidence="2">
    <location>
        <position position="1"/>
    </location>
</feature>
<dbReference type="Pfam" id="PF13563">
    <property type="entry name" value="2_5_RNA_ligase2"/>
    <property type="match status" value="1"/>
</dbReference>
<dbReference type="NCBIfam" id="TIGR02258">
    <property type="entry name" value="2_5_ligase"/>
    <property type="match status" value="1"/>
</dbReference>
<reference evidence="2 3" key="1">
    <citation type="submission" date="2020-01" db="EMBL/GenBank/DDBJ databases">
        <title>Genomes assembled from Gulf of Kutch pelagic sediment metagenomes.</title>
        <authorList>
            <person name="Chandrashekar M."/>
            <person name="Mahajan M.S."/>
            <person name="Dave K.J."/>
            <person name="Vatsa P."/>
            <person name="Nathani N.M."/>
        </authorList>
    </citation>
    <scope>NUCLEOTIDE SEQUENCE [LARGE SCALE GENOMIC DNA]</scope>
    <source>
        <strain evidence="2">KS3-K002</strain>
    </source>
</reference>
<sequence>TVRGFGAFPSPKRPSVVWAGIEADDALRTVHERVEAELESIGFPRETRPFHPHLTIGRGRKRAKPAEYRGLAEALSERSNYSDTFRVRAVETMQSRLTPKGAIYEVLDSAGLED</sequence>